<accession>A0ABV9QMA3</accession>
<reference evidence="5" key="1">
    <citation type="journal article" date="2019" name="Int. J. Syst. Evol. Microbiol.">
        <title>The Global Catalogue of Microorganisms (GCM) 10K type strain sequencing project: providing services to taxonomists for standard genome sequencing and annotation.</title>
        <authorList>
            <consortium name="The Broad Institute Genomics Platform"/>
            <consortium name="The Broad Institute Genome Sequencing Center for Infectious Disease"/>
            <person name="Wu L."/>
            <person name="Ma J."/>
        </authorList>
    </citation>
    <scope>NUCLEOTIDE SEQUENCE [LARGE SCALE GENOMIC DNA]</scope>
    <source>
        <strain evidence="5">CCUG 46385</strain>
    </source>
</reference>
<dbReference type="InterPro" id="IPR058531">
    <property type="entry name" value="Baseplate_J_M"/>
</dbReference>
<evidence type="ECO:0000256" key="1">
    <source>
        <dbReference type="ARBA" id="ARBA00038087"/>
    </source>
</evidence>
<evidence type="ECO:0000313" key="4">
    <source>
        <dbReference type="EMBL" id="MFC4805465.1"/>
    </source>
</evidence>
<dbReference type="PANTHER" id="PTHR37829">
    <property type="entry name" value="PHAGE-LIKE ELEMENT PBSX PROTEIN XKDT"/>
    <property type="match status" value="1"/>
</dbReference>
<name>A0ABV9QMA3_9FIRM</name>
<comment type="caution">
    <text evidence="4">The sequence shown here is derived from an EMBL/GenBank/DDBJ whole genome shotgun (WGS) entry which is preliminary data.</text>
</comment>
<evidence type="ECO:0000259" key="2">
    <source>
        <dbReference type="Pfam" id="PF26078"/>
    </source>
</evidence>
<feature type="domain" description="Baseplate J-like central" evidence="2">
    <location>
        <begin position="181"/>
        <end position="251"/>
    </location>
</feature>
<sequence length="346" mass="38376">MEKYSYEALLKRTLSRVPNELDKRESSPIYSALAPACFELSKAYEEMKKMLSQVFAQSADREFLLLRAKERGIDAFPATFNTKKAEFKDINEELVDVDLNLRFSIDDYTFLTTKRLSTGIFLITCEQAGEAPNASLGDLLPVDNIKGLGSARILENVVLGEEEESTEHLRERYLSKAREPATSGNTYHYRRWALEVKGVGAAKIFPLHQGPGTVKVVIVNSKMQAADKQLLEAAKTHIEESRPIGANVEVVTAVSKEISVSANVKTEKSASLSKIQSEFSNALKEYFKKVSFQVDYISVAKVGNLLLNTEGIADFENLQLNKSASNIPLENTEIPVLSSISLGVMQ</sequence>
<evidence type="ECO:0000259" key="3">
    <source>
        <dbReference type="Pfam" id="PF26079"/>
    </source>
</evidence>
<dbReference type="Pfam" id="PF26078">
    <property type="entry name" value="Baseplate_J_M"/>
    <property type="match status" value="1"/>
</dbReference>
<protein>
    <submittedName>
        <fullName evidence="4">Baseplate J/gp47 family protein</fullName>
    </submittedName>
</protein>
<dbReference type="Proteomes" id="UP001595916">
    <property type="component" value="Unassembled WGS sequence"/>
</dbReference>
<proteinExistence type="inferred from homology"/>
<evidence type="ECO:0000313" key="5">
    <source>
        <dbReference type="Proteomes" id="UP001595916"/>
    </source>
</evidence>
<feature type="domain" description="Baseplate J-like C-terminal" evidence="3">
    <location>
        <begin position="258"/>
        <end position="342"/>
    </location>
</feature>
<dbReference type="InterPro" id="IPR058530">
    <property type="entry name" value="Baseplate_J-like_C"/>
</dbReference>
<dbReference type="RefSeq" id="WP_379789030.1">
    <property type="nucleotide sequence ID" value="NZ_JBHSHL010000051.1"/>
</dbReference>
<gene>
    <name evidence="4" type="ORF">ACFO4R_10320</name>
</gene>
<keyword evidence="5" id="KW-1185">Reference proteome</keyword>
<dbReference type="PANTHER" id="PTHR37829:SF3">
    <property type="entry name" value="PROTEIN JAYE-RELATED"/>
    <property type="match status" value="1"/>
</dbReference>
<dbReference type="InterPro" id="IPR052399">
    <property type="entry name" value="Phage_Baseplate_Assmbl_Protein"/>
</dbReference>
<organism evidence="4 5">
    <name type="scientific">Filifactor villosus</name>
    <dbReference type="NCBI Taxonomy" id="29374"/>
    <lineage>
        <taxon>Bacteria</taxon>
        <taxon>Bacillati</taxon>
        <taxon>Bacillota</taxon>
        <taxon>Clostridia</taxon>
        <taxon>Peptostreptococcales</taxon>
        <taxon>Filifactoraceae</taxon>
        <taxon>Filifactor</taxon>
    </lineage>
</organism>
<dbReference type="Pfam" id="PF26079">
    <property type="entry name" value="Baseplate_J_C"/>
    <property type="match status" value="1"/>
</dbReference>
<comment type="similarity">
    <text evidence="1">Belongs to the Mu gp47/PBSX XkdT family.</text>
</comment>
<dbReference type="EMBL" id="JBHSHL010000051">
    <property type="protein sequence ID" value="MFC4805465.1"/>
    <property type="molecule type" value="Genomic_DNA"/>
</dbReference>